<feature type="transmembrane region" description="Helical" evidence="1">
    <location>
        <begin position="12"/>
        <end position="36"/>
    </location>
</feature>
<dbReference type="InterPro" id="IPR012902">
    <property type="entry name" value="N_methyl_site"/>
</dbReference>
<feature type="domain" description="Type IV pilin Tt1218-like" evidence="2">
    <location>
        <begin position="36"/>
        <end position="106"/>
    </location>
</feature>
<proteinExistence type="predicted"/>
<accession>A0A2G7TAI3</accession>
<organism evidence="3">
    <name type="scientific">Chryseobacterium sp. B5</name>
    <dbReference type="NCBI Taxonomy" id="2050562"/>
    <lineage>
        <taxon>Bacteria</taxon>
        <taxon>Pseudomonadati</taxon>
        <taxon>Bacteroidota</taxon>
        <taxon>Flavobacteriia</taxon>
        <taxon>Flavobacteriales</taxon>
        <taxon>Weeksellaceae</taxon>
        <taxon>Chryseobacterium group</taxon>
        <taxon>Chryseobacterium</taxon>
    </lineage>
</organism>
<evidence type="ECO:0000256" key="1">
    <source>
        <dbReference type="SAM" id="Phobius"/>
    </source>
</evidence>
<evidence type="ECO:0000259" key="2">
    <source>
        <dbReference type="Pfam" id="PF22150"/>
    </source>
</evidence>
<dbReference type="AlphaFoldDB" id="A0A2G7TAI3"/>
<protein>
    <submittedName>
        <fullName evidence="3">Type IV pilus modification protein PilV</fullName>
    </submittedName>
</protein>
<evidence type="ECO:0000313" key="3">
    <source>
        <dbReference type="EMBL" id="PII36915.1"/>
    </source>
</evidence>
<dbReference type="EMBL" id="PEKC01000009">
    <property type="protein sequence ID" value="PII36915.1"/>
    <property type="molecule type" value="Genomic_DNA"/>
</dbReference>
<keyword evidence="1" id="KW-0472">Membrane</keyword>
<keyword evidence="1" id="KW-0812">Transmembrane</keyword>
<comment type="caution">
    <text evidence="3">The sequence shown here is derived from an EMBL/GenBank/DDBJ whole genome shotgun (WGS) entry which is preliminary data.</text>
</comment>
<sequence length="206" mass="22184">MRLTSTHARRANGFTLIETLVATVVTALGVLGILSLQMRTLADTQSGVRRAQAIRLIEDFSERTHANPNSLGQMGNYESDWDHTPESTADCSATPCDPETLASYNLALWKASVHQLLPGGAAKVFPAADDTSNGRHLGIVISWRENEKSSKAGYKKPIGLHSDGTHGDEAMACPTGRTCHLQYIALSARCAPYLANNAVQFFCASP</sequence>
<keyword evidence="1" id="KW-1133">Transmembrane helix</keyword>
<dbReference type="InterPro" id="IPR054402">
    <property type="entry name" value="Tt1218-like_dom"/>
</dbReference>
<dbReference type="Pfam" id="PF22150">
    <property type="entry name" value="Tt1218-like"/>
    <property type="match status" value="1"/>
</dbReference>
<gene>
    <name evidence="3" type="primary">pilV</name>
    <name evidence="3" type="ORF">CTI11_04155</name>
</gene>
<reference evidence="3" key="1">
    <citation type="submission" date="2017-10" db="EMBL/GenBank/DDBJ databases">
        <title>Chryseobacterium sp. B5 is a hydrocarbonoclastic and plant growth promoting bacterium.</title>
        <authorList>
            <person name="Thijs S."/>
            <person name="Gkorezis P."/>
            <person name="Van Hamme J."/>
        </authorList>
    </citation>
    <scope>NUCLEOTIDE SEQUENCE</scope>
    <source>
        <strain evidence="3">B5</strain>
    </source>
</reference>
<dbReference type="NCBIfam" id="TIGR02523">
    <property type="entry name" value="type_IV_pilV"/>
    <property type="match status" value="1"/>
</dbReference>
<name>A0A2G7TAI3_9FLAO</name>
<dbReference type="InterPro" id="IPR013362">
    <property type="entry name" value="Pilus_4_PilV"/>
</dbReference>
<dbReference type="Pfam" id="PF07963">
    <property type="entry name" value="N_methyl"/>
    <property type="match status" value="1"/>
</dbReference>